<dbReference type="EMBL" id="CM042011">
    <property type="protein sequence ID" value="KAI3767940.1"/>
    <property type="molecule type" value="Genomic_DNA"/>
</dbReference>
<gene>
    <name evidence="1" type="ORF">L2E82_18369</name>
</gene>
<accession>A0ACB9F9X9</accession>
<evidence type="ECO:0000313" key="2">
    <source>
        <dbReference type="Proteomes" id="UP001055811"/>
    </source>
</evidence>
<sequence>MFGPTLTEHTRGNYHGRLRQILHREIEVALYLDWEFAQRVGLTPLMEPNLMRIYTDEAEVPRFTCRASCKLLWSVDRWSTWILYLSKEKVIDIDDDDDDDEDGMDAACEEEIETDLGGGGKKPKDPTPPHSPKPSLRHDSPPKRTPSPKPSPKQTSPPPRNYDLLHSPTKPIDDPATVRVKEAYFNELAAKFQEDIDNELKPEAATNREGPS</sequence>
<proteinExistence type="predicted"/>
<reference evidence="1 2" key="2">
    <citation type="journal article" date="2022" name="Mol. Ecol. Resour.">
        <title>The genomes of chicory, endive, great burdock and yacon provide insights into Asteraceae paleo-polyploidization history and plant inulin production.</title>
        <authorList>
            <person name="Fan W."/>
            <person name="Wang S."/>
            <person name="Wang H."/>
            <person name="Wang A."/>
            <person name="Jiang F."/>
            <person name="Liu H."/>
            <person name="Zhao H."/>
            <person name="Xu D."/>
            <person name="Zhang Y."/>
        </authorList>
    </citation>
    <scope>NUCLEOTIDE SEQUENCE [LARGE SCALE GENOMIC DNA]</scope>
    <source>
        <strain evidence="2">cv. Punajuju</strain>
        <tissue evidence="1">Leaves</tissue>
    </source>
</reference>
<keyword evidence="2" id="KW-1185">Reference proteome</keyword>
<protein>
    <submittedName>
        <fullName evidence="1">Uncharacterized protein</fullName>
    </submittedName>
</protein>
<reference evidence="2" key="1">
    <citation type="journal article" date="2022" name="Mol. Ecol. Resour.">
        <title>The genomes of chicory, endive, great burdock and yacon provide insights into Asteraceae palaeo-polyploidization history and plant inulin production.</title>
        <authorList>
            <person name="Fan W."/>
            <person name="Wang S."/>
            <person name="Wang H."/>
            <person name="Wang A."/>
            <person name="Jiang F."/>
            <person name="Liu H."/>
            <person name="Zhao H."/>
            <person name="Xu D."/>
            <person name="Zhang Y."/>
        </authorList>
    </citation>
    <scope>NUCLEOTIDE SEQUENCE [LARGE SCALE GENOMIC DNA]</scope>
    <source>
        <strain evidence="2">cv. Punajuju</strain>
    </source>
</reference>
<dbReference type="Proteomes" id="UP001055811">
    <property type="component" value="Linkage Group LG03"/>
</dbReference>
<organism evidence="1 2">
    <name type="scientific">Cichorium intybus</name>
    <name type="common">Chicory</name>
    <dbReference type="NCBI Taxonomy" id="13427"/>
    <lineage>
        <taxon>Eukaryota</taxon>
        <taxon>Viridiplantae</taxon>
        <taxon>Streptophyta</taxon>
        <taxon>Embryophyta</taxon>
        <taxon>Tracheophyta</taxon>
        <taxon>Spermatophyta</taxon>
        <taxon>Magnoliopsida</taxon>
        <taxon>eudicotyledons</taxon>
        <taxon>Gunneridae</taxon>
        <taxon>Pentapetalae</taxon>
        <taxon>asterids</taxon>
        <taxon>campanulids</taxon>
        <taxon>Asterales</taxon>
        <taxon>Asteraceae</taxon>
        <taxon>Cichorioideae</taxon>
        <taxon>Cichorieae</taxon>
        <taxon>Cichoriinae</taxon>
        <taxon>Cichorium</taxon>
    </lineage>
</organism>
<comment type="caution">
    <text evidence="1">The sequence shown here is derived from an EMBL/GenBank/DDBJ whole genome shotgun (WGS) entry which is preliminary data.</text>
</comment>
<name>A0ACB9F9X9_CICIN</name>
<evidence type="ECO:0000313" key="1">
    <source>
        <dbReference type="EMBL" id="KAI3767940.1"/>
    </source>
</evidence>